<gene>
    <name evidence="3" type="ORF">C7999DRAFT_43176</name>
</gene>
<dbReference type="SUPFAM" id="SSF53167">
    <property type="entry name" value="Purine and uridine phosphorylases"/>
    <property type="match status" value="1"/>
</dbReference>
<dbReference type="InterPro" id="IPR002182">
    <property type="entry name" value="NB-ARC"/>
</dbReference>
<organism evidence="3 4">
    <name type="scientific">Corynascus novoguineensis</name>
    <dbReference type="NCBI Taxonomy" id="1126955"/>
    <lineage>
        <taxon>Eukaryota</taxon>
        <taxon>Fungi</taxon>
        <taxon>Dikarya</taxon>
        <taxon>Ascomycota</taxon>
        <taxon>Pezizomycotina</taxon>
        <taxon>Sordariomycetes</taxon>
        <taxon>Sordariomycetidae</taxon>
        <taxon>Sordariales</taxon>
        <taxon>Chaetomiaceae</taxon>
        <taxon>Corynascus</taxon>
    </lineage>
</organism>
<dbReference type="InterPro" id="IPR053137">
    <property type="entry name" value="NLR-like"/>
</dbReference>
<comment type="caution">
    <text evidence="3">The sequence shown here is derived from an EMBL/GenBank/DDBJ whole genome shotgun (WGS) entry which is preliminary data.</text>
</comment>
<name>A0AAN7CQZ3_9PEZI</name>
<dbReference type="GO" id="GO:0009116">
    <property type="term" value="P:nucleoside metabolic process"/>
    <property type="evidence" value="ECO:0007669"/>
    <property type="project" value="InterPro"/>
</dbReference>
<dbReference type="GO" id="GO:0003824">
    <property type="term" value="F:catalytic activity"/>
    <property type="evidence" value="ECO:0007669"/>
    <property type="project" value="InterPro"/>
</dbReference>
<dbReference type="PANTHER" id="PTHR46082:SF6">
    <property type="entry name" value="AAA+ ATPASE DOMAIN-CONTAINING PROTEIN-RELATED"/>
    <property type="match status" value="1"/>
</dbReference>
<feature type="domain" description="NB-ARC" evidence="1">
    <location>
        <begin position="355"/>
        <end position="527"/>
    </location>
</feature>
<evidence type="ECO:0000313" key="4">
    <source>
        <dbReference type="Proteomes" id="UP001303647"/>
    </source>
</evidence>
<dbReference type="SUPFAM" id="SSF52540">
    <property type="entry name" value="P-loop containing nucleoside triphosphate hydrolases"/>
    <property type="match status" value="1"/>
</dbReference>
<dbReference type="EMBL" id="MU857705">
    <property type="protein sequence ID" value="KAK4245303.1"/>
    <property type="molecule type" value="Genomic_DNA"/>
</dbReference>
<proteinExistence type="predicted"/>
<dbReference type="Gene3D" id="3.40.50.300">
    <property type="entry name" value="P-loop containing nucleotide triphosphate hydrolases"/>
    <property type="match status" value="1"/>
</dbReference>
<sequence>MNSARPRRPASREDFEVAIICALSIEADPVEALFDHHWEDDGPPYDKARGDPNAYSTGAIGRHNVVLAHMPGMGKASAAAVAANCRSSFPNIRLALIVGVCGVIPFRPGGSGETAETVLGDVIVSHGVVQYDLGRRLPEQFVTKDTLLDALGRPNTEIRALLTKLKGLRSRKMLQGKMGDYMEVLRCEPELAAVYPGVAQDKLFETTYRHARDGLSCEECACDGKLIPRARLSQGDRQPAVHFGLIASGDTVIKSGKDRDDIARETGVIGFEMESAGVWDIFPSVVIKGACDYADSHKTKAWQRYAAATAAACMKAFLGYWMPPIPVCCETRLSYAAIVLVPYPRNEGFVGRSAVLDKLKQLLLKSASQARVALYGLGGIGKTQIALECAYRLKEARSEMSVFWVHASNAERFRQAYTSIAEECRVPGYDDFKTDILTLVKKWLERKDCCPWMMVIDNADDTQLFFGRQRGSETDGHEENLARYLPECLHGAILVTTRNKQAGSRLTKGKSLIEVGFMDDGETNQLLRAHLDGISAAPGEFSTLSSRLEHLPLALVQAAAFIQENTIDVGKYLELLDSSDQNLINLLSEEFEIEGRDSETPRAVAETWFLSFEQIQRQDAFASELLSLMSFLHRQAIPLEFLSDYSKQQQDQEVRGEMQLTKALGVLKAFSFVAEETDHGLDMHRLVQLVTRKWLAKEGRMRHFAGQALLTVSHCYPFGRYETREVCSTYLAHAYAVLGSKGTVSMPVERC</sequence>
<keyword evidence="4" id="KW-1185">Reference proteome</keyword>
<dbReference type="Pfam" id="PF00931">
    <property type="entry name" value="NB-ARC"/>
    <property type="match status" value="1"/>
</dbReference>
<dbReference type="Gene3D" id="3.40.50.1580">
    <property type="entry name" value="Nucleoside phosphorylase domain"/>
    <property type="match status" value="1"/>
</dbReference>
<reference evidence="3" key="1">
    <citation type="journal article" date="2023" name="Mol. Phylogenet. Evol.">
        <title>Genome-scale phylogeny and comparative genomics of the fungal order Sordariales.</title>
        <authorList>
            <person name="Hensen N."/>
            <person name="Bonometti L."/>
            <person name="Westerberg I."/>
            <person name="Brannstrom I.O."/>
            <person name="Guillou S."/>
            <person name="Cros-Aarteil S."/>
            <person name="Calhoun S."/>
            <person name="Haridas S."/>
            <person name="Kuo A."/>
            <person name="Mondo S."/>
            <person name="Pangilinan J."/>
            <person name="Riley R."/>
            <person name="LaButti K."/>
            <person name="Andreopoulos B."/>
            <person name="Lipzen A."/>
            <person name="Chen C."/>
            <person name="Yan M."/>
            <person name="Daum C."/>
            <person name="Ng V."/>
            <person name="Clum A."/>
            <person name="Steindorff A."/>
            <person name="Ohm R.A."/>
            <person name="Martin F."/>
            <person name="Silar P."/>
            <person name="Natvig D.O."/>
            <person name="Lalanne C."/>
            <person name="Gautier V."/>
            <person name="Ament-Velasquez S.L."/>
            <person name="Kruys A."/>
            <person name="Hutchinson M.I."/>
            <person name="Powell A.J."/>
            <person name="Barry K."/>
            <person name="Miller A.N."/>
            <person name="Grigoriev I.V."/>
            <person name="Debuchy R."/>
            <person name="Gladieux P."/>
            <person name="Hiltunen Thoren M."/>
            <person name="Johannesson H."/>
        </authorList>
    </citation>
    <scope>NUCLEOTIDE SEQUENCE</scope>
    <source>
        <strain evidence="3">CBS 359.72</strain>
    </source>
</reference>
<evidence type="ECO:0000259" key="1">
    <source>
        <dbReference type="Pfam" id="PF00931"/>
    </source>
</evidence>
<dbReference type="Proteomes" id="UP001303647">
    <property type="component" value="Unassembled WGS sequence"/>
</dbReference>
<dbReference type="GO" id="GO:0043531">
    <property type="term" value="F:ADP binding"/>
    <property type="evidence" value="ECO:0007669"/>
    <property type="project" value="InterPro"/>
</dbReference>
<accession>A0AAN7CQZ3</accession>
<protein>
    <submittedName>
        <fullName evidence="3">Nucleoside phosphorylase domain-containing protein</fullName>
    </submittedName>
</protein>
<dbReference type="InterPro" id="IPR027417">
    <property type="entry name" value="P-loop_NTPase"/>
</dbReference>
<dbReference type="PANTHER" id="PTHR46082">
    <property type="entry name" value="ATP/GTP-BINDING PROTEIN-RELATED"/>
    <property type="match status" value="1"/>
</dbReference>
<dbReference type="InterPro" id="IPR035994">
    <property type="entry name" value="Nucleoside_phosphorylase_sf"/>
</dbReference>
<feature type="domain" description="DUF7779" evidence="2">
    <location>
        <begin position="618"/>
        <end position="698"/>
    </location>
</feature>
<evidence type="ECO:0000313" key="3">
    <source>
        <dbReference type="EMBL" id="KAK4245303.1"/>
    </source>
</evidence>
<reference evidence="3" key="2">
    <citation type="submission" date="2023-05" db="EMBL/GenBank/DDBJ databases">
        <authorList>
            <consortium name="Lawrence Berkeley National Laboratory"/>
            <person name="Steindorff A."/>
            <person name="Hensen N."/>
            <person name="Bonometti L."/>
            <person name="Westerberg I."/>
            <person name="Brannstrom I.O."/>
            <person name="Guillou S."/>
            <person name="Cros-Aarteil S."/>
            <person name="Calhoun S."/>
            <person name="Haridas S."/>
            <person name="Kuo A."/>
            <person name="Mondo S."/>
            <person name="Pangilinan J."/>
            <person name="Riley R."/>
            <person name="Labutti K."/>
            <person name="Andreopoulos B."/>
            <person name="Lipzen A."/>
            <person name="Chen C."/>
            <person name="Yanf M."/>
            <person name="Daum C."/>
            <person name="Ng V."/>
            <person name="Clum A."/>
            <person name="Ohm R."/>
            <person name="Martin F."/>
            <person name="Silar P."/>
            <person name="Natvig D."/>
            <person name="Lalanne C."/>
            <person name="Gautier V."/>
            <person name="Ament-Velasquez S.L."/>
            <person name="Kruys A."/>
            <person name="Hutchinson M.I."/>
            <person name="Powell A.J."/>
            <person name="Barry K."/>
            <person name="Miller A.N."/>
            <person name="Grigoriev I.V."/>
            <person name="Debuchy R."/>
            <person name="Gladieux P."/>
            <person name="Thoren M.H."/>
            <person name="Johannesson H."/>
        </authorList>
    </citation>
    <scope>NUCLEOTIDE SEQUENCE</scope>
    <source>
        <strain evidence="3">CBS 359.72</strain>
    </source>
</reference>
<dbReference type="AlphaFoldDB" id="A0AAN7CQZ3"/>
<evidence type="ECO:0000259" key="2">
    <source>
        <dbReference type="Pfam" id="PF25000"/>
    </source>
</evidence>
<dbReference type="InterPro" id="IPR056681">
    <property type="entry name" value="DUF7779"/>
</dbReference>
<dbReference type="Pfam" id="PF25000">
    <property type="entry name" value="DUF7779"/>
    <property type="match status" value="1"/>
</dbReference>